<organism evidence="5 6">
    <name type="scientific">Algoriphagus marincola HL-49</name>
    <dbReference type="NCBI Taxonomy" id="1305737"/>
    <lineage>
        <taxon>Bacteria</taxon>
        <taxon>Pseudomonadati</taxon>
        <taxon>Bacteroidota</taxon>
        <taxon>Cytophagia</taxon>
        <taxon>Cytophagales</taxon>
        <taxon>Cyclobacteriaceae</taxon>
        <taxon>Algoriphagus</taxon>
    </lineage>
</organism>
<name>A0A0P7XFR7_9BACT</name>
<dbReference type="InterPro" id="IPR049625">
    <property type="entry name" value="Glyco_transf_61_cat"/>
</dbReference>
<keyword evidence="2" id="KW-0808">Transferase</keyword>
<dbReference type="Pfam" id="PF04577">
    <property type="entry name" value="Glyco_transf_61"/>
    <property type="match status" value="1"/>
</dbReference>
<keyword evidence="3" id="KW-0325">Glycoprotein</keyword>
<dbReference type="eggNOG" id="COG4421">
    <property type="taxonomic scope" value="Bacteria"/>
</dbReference>
<protein>
    <recommendedName>
        <fullName evidence="4">Glycosyltransferase 61 catalytic domain-containing protein</fullName>
    </recommendedName>
</protein>
<evidence type="ECO:0000259" key="4">
    <source>
        <dbReference type="Pfam" id="PF04577"/>
    </source>
</evidence>
<dbReference type="Proteomes" id="UP000050421">
    <property type="component" value="Unassembled WGS sequence"/>
</dbReference>
<proteinExistence type="predicted"/>
<evidence type="ECO:0000313" key="6">
    <source>
        <dbReference type="Proteomes" id="UP000050421"/>
    </source>
</evidence>
<dbReference type="GO" id="GO:0016757">
    <property type="term" value="F:glycosyltransferase activity"/>
    <property type="evidence" value="ECO:0007669"/>
    <property type="project" value="UniProtKB-KW"/>
</dbReference>
<dbReference type="EMBL" id="LJXT01000060">
    <property type="protein sequence ID" value="KPQ14695.1"/>
    <property type="molecule type" value="Genomic_DNA"/>
</dbReference>
<feature type="domain" description="Glycosyltransferase 61 catalytic" evidence="4">
    <location>
        <begin position="109"/>
        <end position="275"/>
    </location>
</feature>
<evidence type="ECO:0000256" key="1">
    <source>
        <dbReference type="ARBA" id="ARBA00022676"/>
    </source>
</evidence>
<keyword evidence="1" id="KW-0328">Glycosyltransferase</keyword>
<dbReference type="PANTHER" id="PTHR20961">
    <property type="entry name" value="GLYCOSYLTRANSFERASE"/>
    <property type="match status" value="1"/>
</dbReference>
<accession>A0A0P7XFR7</accession>
<dbReference type="InterPro" id="IPR007657">
    <property type="entry name" value="Glycosyltransferase_61"/>
</dbReference>
<comment type="caution">
    <text evidence="5">The sequence shown here is derived from an EMBL/GenBank/DDBJ whole genome shotgun (WGS) entry which is preliminary data.</text>
</comment>
<dbReference type="OrthoDB" id="1156086at2"/>
<gene>
    <name evidence="5" type="ORF">HLUCCX10_10190</name>
</gene>
<evidence type="ECO:0000256" key="3">
    <source>
        <dbReference type="ARBA" id="ARBA00023180"/>
    </source>
</evidence>
<reference evidence="5 6" key="1">
    <citation type="submission" date="2015-09" db="EMBL/GenBank/DDBJ databases">
        <title>Identification and resolution of microdiversity through metagenomic sequencing of parallel consortia.</title>
        <authorList>
            <person name="Nelson W.C."/>
            <person name="Romine M.F."/>
            <person name="Lindemann S.R."/>
        </authorList>
    </citation>
    <scope>NUCLEOTIDE SEQUENCE [LARGE SCALE GENOMIC DNA]</scope>
    <source>
        <strain evidence="5">HL-49</strain>
    </source>
</reference>
<dbReference type="STRING" id="1305737.GCA_000526355_03193"/>
<evidence type="ECO:0000313" key="5">
    <source>
        <dbReference type="EMBL" id="KPQ14695.1"/>
    </source>
</evidence>
<dbReference type="AlphaFoldDB" id="A0A0P7XFR7"/>
<dbReference type="PATRIC" id="fig|1305737.6.peg.3349"/>
<sequence>MELNPEEGLEEEIRVQRGLPSNVRKEDKPLFNEWLQSSFIIQPCWVLNDALILQDTVFSWKELKFFASHTHVYGLGVLPLGKRVLNCAFRKWRTIESGIWIKDEWSANYFHWMTDCLPRIWQGLEKEVTDQVILHESYQKLPFVSQSLKLLGIKAIFYSSFENLKVKKLVLTSRTAVFPHFHPEYTLETRNRLSKISKAPYRKIYISRSLAPKRRVLNEKEVELCLNKKGFEIYHAEKLSVKKQIELMGETAIFISLHGAALTNMIFLPQGSKVVELRNHEDDQNQCYFNLANVLGHEYYYTLNEGTEKNTMLADFKVDVEALENLVDQLIKD</sequence>
<evidence type="ECO:0000256" key="2">
    <source>
        <dbReference type="ARBA" id="ARBA00022679"/>
    </source>
</evidence>